<gene>
    <name evidence="4" type="ORF">D3870_18810</name>
</gene>
<keyword evidence="2 3" id="KW-0040">ANK repeat</keyword>
<comment type="caution">
    <text evidence="4">The sequence shown here is derived from an EMBL/GenBank/DDBJ whole genome shotgun (WGS) entry which is preliminary data.</text>
</comment>
<dbReference type="PANTHER" id="PTHR24201:SF2">
    <property type="entry name" value="ANKYRIN REPEAT DOMAIN-CONTAINING PROTEIN 42"/>
    <property type="match status" value="1"/>
</dbReference>
<dbReference type="Pfam" id="PF13637">
    <property type="entry name" value="Ank_4"/>
    <property type="match status" value="2"/>
</dbReference>
<evidence type="ECO:0000256" key="1">
    <source>
        <dbReference type="ARBA" id="ARBA00022737"/>
    </source>
</evidence>
<proteinExistence type="predicted"/>
<dbReference type="Gene3D" id="1.25.40.20">
    <property type="entry name" value="Ankyrin repeat-containing domain"/>
    <property type="match status" value="1"/>
</dbReference>
<dbReference type="SMART" id="SM00248">
    <property type="entry name" value="ANK"/>
    <property type="match status" value="6"/>
</dbReference>
<evidence type="ECO:0000256" key="3">
    <source>
        <dbReference type="PROSITE-ProRule" id="PRU00023"/>
    </source>
</evidence>
<feature type="repeat" description="ANK" evidence="3">
    <location>
        <begin position="71"/>
        <end position="103"/>
    </location>
</feature>
<dbReference type="PROSITE" id="PS50088">
    <property type="entry name" value="ANK_REPEAT"/>
    <property type="match status" value="3"/>
</dbReference>
<dbReference type="Pfam" id="PF12796">
    <property type="entry name" value="Ank_2"/>
    <property type="match status" value="1"/>
</dbReference>
<evidence type="ECO:0000256" key="2">
    <source>
        <dbReference type="ARBA" id="ARBA00023043"/>
    </source>
</evidence>
<dbReference type="InterPro" id="IPR036770">
    <property type="entry name" value="Ankyrin_rpt-contain_sf"/>
</dbReference>
<keyword evidence="1" id="KW-0677">Repeat</keyword>
<organism evidence="4 5">
    <name type="scientific">Noviherbaspirillum cavernae</name>
    <dbReference type="NCBI Taxonomy" id="2320862"/>
    <lineage>
        <taxon>Bacteria</taxon>
        <taxon>Pseudomonadati</taxon>
        <taxon>Pseudomonadota</taxon>
        <taxon>Betaproteobacteria</taxon>
        <taxon>Burkholderiales</taxon>
        <taxon>Oxalobacteraceae</taxon>
        <taxon>Noviherbaspirillum</taxon>
    </lineage>
</organism>
<evidence type="ECO:0000313" key="4">
    <source>
        <dbReference type="EMBL" id="RJF97000.1"/>
    </source>
</evidence>
<feature type="repeat" description="ANK" evidence="3">
    <location>
        <begin position="208"/>
        <end position="234"/>
    </location>
</feature>
<protein>
    <submittedName>
        <fullName evidence="4">Ankyrin repeat domain-containing protein</fullName>
    </submittedName>
</protein>
<dbReference type="InterPro" id="IPR050776">
    <property type="entry name" value="Ank_Repeat/CDKN_Inhibitor"/>
</dbReference>
<dbReference type="PROSITE" id="PS50297">
    <property type="entry name" value="ANK_REP_REGION"/>
    <property type="match status" value="3"/>
</dbReference>
<reference evidence="4 5" key="1">
    <citation type="submission" date="2018-09" db="EMBL/GenBank/DDBJ databases">
        <authorList>
            <person name="Zhu H."/>
        </authorList>
    </citation>
    <scope>NUCLEOTIDE SEQUENCE [LARGE SCALE GENOMIC DNA]</scope>
    <source>
        <strain evidence="4 5">K2R10-39</strain>
    </source>
</reference>
<dbReference type="SUPFAM" id="SSF48403">
    <property type="entry name" value="Ankyrin repeat"/>
    <property type="match status" value="1"/>
</dbReference>
<dbReference type="InterPro" id="IPR002110">
    <property type="entry name" value="Ankyrin_rpt"/>
</dbReference>
<dbReference type="EMBL" id="QYUN01000003">
    <property type="protein sequence ID" value="RJF97000.1"/>
    <property type="molecule type" value="Genomic_DNA"/>
</dbReference>
<accession>A0A418WWC3</accession>
<dbReference type="PANTHER" id="PTHR24201">
    <property type="entry name" value="ANK_REP_REGION DOMAIN-CONTAINING PROTEIN"/>
    <property type="match status" value="1"/>
</dbReference>
<keyword evidence="5" id="KW-1185">Reference proteome</keyword>
<sequence length="234" mass="25047">MPDSISMDFSTRLARQFGTLMLTLLFVLPSFTHASTPAMDQELIQAAEQGDLPTVQGLLRAGRDIEARDRSGRTALLAATQHNHEAVAEALIKAGADVNAQDRQRDSAYLLAGARGYLGILRLTLAHGADLKSTNRYGGTALIPACERGHVETVRTLIAAGVKVDHVNNLGWTGLLEAIILGTRGDAQTKIVRMLLDAGANPALADKDGVTPLQHARQRGYHDIAQMLINAGAR</sequence>
<dbReference type="AlphaFoldDB" id="A0A418WWC3"/>
<dbReference type="Proteomes" id="UP000285190">
    <property type="component" value="Unassembled WGS sequence"/>
</dbReference>
<name>A0A418WWC3_9BURK</name>
<dbReference type="OrthoDB" id="9812708at2"/>
<feature type="repeat" description="ANK" evidence="3">
    <location>
        <begin position="137"/>
        <end position="169"/>
    </location>
</feature>
<evidence type="ECO:0000313" key="5">
    <source>
        <dbReference type="Proteomes" id="UP000285190"/>
    </source>
</evidence>